<dbReference type="GO" id="GO:0008206">
    <property type="term" value="P:bile acid metabolic process"/>
    <property type="evidence" value="ECO:0007669"/>
    <property type="project" value="UniProtKB-ARBA"/>
</dbReference>
<dbReference type="PROSITE" id="PS00061">
    <property type="entry name" value="ADH_SHORT"/>
    <property type="match status" value="1"/>
</dbReference>
<dbReference type="InterPro" id="IPR002347">
    <property type="entry name" value="SDR_fam"/>
</dbReference>
<dbReference type="Gene3D" id="3.40.50.720">
    <property type="entry name" value="NAD(P)-binding Rossmann-like Domain"/>
    <property type="match status" value="1"/>
</dbReference>
<dbReference type="InterPro" id="IPR020904">
    <property type="entry name" value="Sc_DH/Rdtase_CS"/>
</dbReference>
<reference evidence="4" key="1">
    <citation type="submission" date="2017-02" db="EMBL/GenBank/DDBJ databases">
        <authorList>
            <person name="Varghese N."/>
            <person name="Submissions S."/>
        </authorList>
    </citation>
    <scope>NUCLEOTIDE SEQUENCE [LARGE SCALE GENOMIC DNA]</scope>
    <source>
        <strain evidence="4">DSM 23966</strain>
    </source>
</reference>
<dbReference type="PANTHER" id="PTHR42760:SF115">
    <property type="entry name" value="3-OXOACYL-[ACYL-CARRIER-PROTEIN] REDUCTASE FABG"/>
    <property type="match status" value="1"/>
</dbReference>
<dbReference type="SUPFAM" id="SSF51735">
    <property type="entry name" value="NAD(P)-binding Rossmann-fold domains"/>
    <property type="match status" value="1"/>
</dbReference>
<keyword evidence="2" id="KW-0560">Oxidoreductase</keyword>
<dbReference type="NCBIfam" id="NF005559">
    <property type="entry name" value="PRK07231.1"/>
    <property type="match status" value="1"/>
</dbReference>
<dbReference type="FunFam" id="3.40.50.720:FF:000084">
    <property type="entry name" value="Short-chain dehydrogenase reductase"/>
    <property type="match status" value="1"/>
</dbReference>
<dbReference type="AlphaFoldDB" id="A0A1T4XNN8"/>
<dbReference type="Proteomes" id="UP000190042">
    <property type="component" value="Unassembled WGS sequence"/>
</dbReference>
<dbReference type="EMBL" id="FUYJ01000001">
    <property type="protein sequence ID" value="SKA91164.1"/>
    <property type="molecule type" value="Genomic_DNA"/>
</dbReference>
<evidence type="ECO:0000256" key="2">
    <source>
        <dbReference type="ARBA" id="ARBA00023002"/>
    </source>
</evidence>
<dbReference type="RefSeq" id="WP_078816832.1">
    <property type="nucleotide sequence ID" value="NZ_FUYJ01000001.1"/>
</dbReference>
<comment type="similarity">
    <text evidence="1">Belongs to the short-chain dehydrogenases/reductases (SDR) family.</text>
</comment>
<proteinExistence type="inferred from homology"/>
<dbReference type="CDD" id="cd05233">
    <property type="entry name" value="SDR_c"/>
    <property type="match status" value="1"/>
</dbReference>
<protein>
    <submittedName>
        <fullName evidence="3">3alpha(Or 20beta)-hydroxysteroid dehydrogenase</fullName>
    </submittedName>
</protein>
<dbReference type="PRINTS" id="PR00081">
    <property type="entry name" value="GDHRDH"/>
</dbReference>
<dbReference type="PANTHER" id="PTHR42760">
    <property type="entry name" value="SHORT-CHAIN DEHYDROGENASES/REDUCTASES FAMILY MEMBER"/>
    <property type="match status" value="1"/>
</dbReference>
<dbReference type="Pfam" id="PF13561">
    <property type="entry name" value="adh_short_C2"/>
    <property type="match status" value="1"/>
</dbReference>
<evidence type="ECO:0000256" key="1">
    <source>
        <dbReference type="ARBA" id="ARBA00006484"/>
    </source>
</evidence>
<sequence>MPDLTGKVVLVTGANRGQGRDIAKHLASLGAKVALGARDIEKVKALSLEIGEDKCLPLQLDVTKEEDWISAVNSIISTYKKVDVLVNNAGVFMKKPILDTTVEDFQELINVNQLGVFRGIKAVAPFMQKQQNGSIINNVSISSFAPINQSAAYAATKAAVSNLSKSAAIELGRKGIRVNVVHPGVIETDMVSNNTLNLDRDAIPLGRMGKANDIANVIAFLASDQSAYCNGTEIVVDGGLTLGTDI</sequence>
<name>A0A1T4XNN8_9BACL</name>
<keyword evidence="4" id="KW-1185">Reference proteome</keyword>
<dbReference type="GO" id="GO:0016616">
    <property type="term" value="F:oxidoreductase activity, acting on the CH-OH group of donors, NAD or NADP as acceptor"/>
    <property type="evidence" value="ECO:0007669"/>
    <property type="project" value="TreeGrafter"/>
</dbReference>
<organism evidence="3 4">
    <name type="scientific">Sporosarcina newyorkensis</name>
    <dbReference type="NCBI Taxonomy" id="759851"/>
    <lineage>
        <taxon>Bacteria</taxon>
        <taxon>Bacillati</taxon>
        <taxon>Bacillota</taxon>
        <taxon>Bacilli</taxon>
        <taxon>Bacillales</taxon>
        <taxon>Caryophanaceae</taxon>
        <taxon>Sporosarcina</taxon>
    </lineage>
</organism>
<gene>
    <name evidence="3" type="ORF">SAMN04244570_1104</name>
</gene>
<evidence type="ECO:0000313" key="4">
    <source>
        <dbReference type="Proteomes" id="UP000190042"/>
    </source>
</evidence>
<dbReference type="PRINTS" id="PR00080">
    <property type="entry name" value="SDRFAMILY"/>
</dbReference>
<dbReference type="InterPro" id="IPR036291">
    <property type="entry name" value="NAD(P)-bd_dom_sf"/>
</dbReference>
<evidence type="ECO:0000313" key="3">
    <source>
        <dbReference type="EMBL" id="SKA91164.1"/>
    </source>
</evidence>
<accession>A0A1T4XNN8</accession>